<keyword evidence="5" id="KW-1185">Reference proteome</keyword>
<gene>
    <name evidence="4" type="ORF">QBC47DRAFT_53940</name>
</gene>
<comment type="caution">
    <text evidence="4">The sequence shown here is derived from an EMBL/GenBank/DDBJ whole genome shotgun (WGS) entry which is preliminary data.</text>
</comment>
<dbReference type="PROSITE" id="PS51257">
    <property type="entry name" value="PROKAR_LIPOPROTEIN"/>
    <property type="match status" value="1"/>
</dbReference>
<dbReference type="Proteomes" id="UP001239445">
    <property type="component" value="Unassembled WGS sequence"/>
</dbReference>
<evidence type="ECO:0000256" key="3">
    <source>
        <dbReference type="SAM" id="SignalP"/>
    </source>
</evidence>
<dbReference type="SUPFAM" id="SSF50630">
    <property type="entry name" value="Acid proteases"/>
    <property type="match status" value="1"/>
</dbReference>
<protein>
    <recommendedName>
        <fullName evidence="6">Peptidase A1 domain-containing protein</fullName>
    </recommendedName>
</protein>
<feature type="signal peptide" evidence="3">
    <location>
        <begin position="1"/>
        <end position="20"/>
    </location>
</feature>
<feature type="region of interest" description="Disordered" evidence="1">
    <location>
        <begin position="459"/>
        <end position="542"/>
    </location>
</feature>
<keyword evidence="2" id="KW-0812">Transmembrane</keyword>
<evidence type="ECO:0000256" key="1">
    <source>
        <dbReference type="SAM" id="MobiDB-lite"/>
    </source>
</evidence>
<dbReference type="EMBL" id="MU839838">
    <property type="protein sequence ID" value="KAK1753202.1"/>
    <property type="molecule type" value="Genomic_DNA"/>
</dbReference>
<keyword evidence="3" id="KW-0732">Signal</keyword>
<name>A0AAJ0BAK5_9PEZI</name>
<organism evidence="4 5">
    <name type="scientific">Echria macrotheca</name>
    <dbReference type="NCBI Taxonomy" id="438768"/>
    <lineage>
        <taxon>Eukaryota</taxon>
        <taxon>Fungi</taxon>
        <taxon>Dikarya</taxon>
        <taxon>Ascomycota</taxon>
        <taxon>Pezizomycotina</taxon>
        <taxon>Sordariomycetes</taxon>
        <taxon>Sordariomycetidae</taxon>
        <taxon>Sordariales</taxon>
        <taxon>Schizotheciaceae</taxon>
        <taxon>Echria</taxon>
    </lineage>
</organism>
<dbReference type="Gene3D" id="2.40.70.10">
    <property type="entry name" value="Acid Proteases"/>
    <property type="match status" value="1"/>
</dbReference>
<keyword evidence="2" id="KW-0472">Membrane</keyword>
<evidence type="ECO:0000313" key="5">
    <source>
        <dbReference type="Proteomes" id="UP001239445"/>
    </source>
</evidence>
<dbReference type="InterPro" id="IPR021109">
    <property type="entry name" value="Peptidase_aspartic_dom_sf"/>
</dbReference>
<reference evidence="4" key="1">
    <citation type="submission" date="2023-06" db="EMBL/GenBank/DDBJ databases">
        <title>Genome-scale phylogeny and comparative genomics of the fungal order Sordariales.</title>
        <authorList>
            <consortium name="Lawrence Berkeley National Laboratory"/>
            <person name="Hensen N."/>
            <person name="Bonometti L."/>
            <person name="Westerberg I."/>
            <person name="Brannstrom I.O."/>
            <person name="Guillou S."/>
            <person name="Cros-Aarteil S."/>
            <person name="Calhoun S."/>
            <person name="Haridas S."/>
            <person name="Kuo A."/>
            <person name="Mondo S."/>
            <person name="Pangilinan J."/>
            <person name="Riley R."/>
            <person name="Labutti K."/>
            <person name="Andreopoulos B."/>
            <person name="Lipzen A."/>
            <person name="Chen C."/>
            <person name="Yanf M."/>
            <person name="Daum C."/>
            <person name="Ng V."/>
            <person name="Clum A."/>
            <person name="Steindorff A."/>
            <person name="Ohm R."/>
            <person name="Martin F."/>
            <person name="Silar P."/>
            <person name="Natvig D."/>
            <person name="Lalanne C."/>
            <person name="Gautier V."/>
            <person name="Ament-Velasquez S.L."/>
            <person name="Kruys A."/>
            <person name="Hutchinson M.I."/>
            <person name="Powell A.J."/>
            <person name="Barry K."/>
            <person name="Miller A.N."/>
            <person name="Grigoriev I.V."/>
            <person name="Debuchy R."/>
            <person name="Gladieux P."/>
            <person name="Thoren M.H."/>
            <person name="Johannesson H."/>
        </authorList>
    </citation>
    <scope>NUCLEOTIDE SEQUENCE</scope>
    <source>
        <strain evidence="4">PSN4</strain>
    </source>
</reference>
<evidence type="ECO:0008006" key="6">
    <source>
        <dbReference type="Google" id="ProtNLM"/>
    </source>
</evidence>
<sequence>MVSKSLLFGLAFGIAHTAVAQSCQTPPSLALNLGPCRLLSPDKSDVNSWGITVEVQGTELCVMPSTTVNSTFLTENSICNDDQLDMSSVGNINMTTKQCRSRRGGFVDRTTVASANVDDVKAANPGWSAFNNLTAAATVTLQFLDDKVTDVIGWITEGQKSTTSHLGLASQSTFLSRLKAAGLITTLSWGLNSGSQSFQFPRPGSLVIGAYDKGSLAGPFFDYSVASKPLEGRFCPLQVVVTGLVITSRNNTKELVNKANKWDACIEPYDNLFRMPGNALDQFREFLHQNTKLTGDTVLPATYKDTLLNLEPGIVYPKDAGDLNATMRFTINYNQTVEIPFYELQRPLRGLDVNGSVITDQDYNELQIYDSPAEGDAPVLGKVFLSQLYLYVNYEQMTFHLASQKAEATTPLLESPDCASTPSRMAPETIGLIVVGSVLGLLIIVLIVAAARRWVTKRRGKPEPSDKVLKPGTPPRTPDVPARSLRTVPSLAETSKVSHHADENTLTRGTETISAYEGDHIDPLDSSHVNLPATTGKFMPSV</sequence>
<feature type="chain" id="PRO_5042474382" description="Peptidase A1 domain-containing protein" evidence="3">
    <location>
        <begin position="21"/>
        <end position="542"/>
    </location>
</feature>
<dbReference type="AlphaFoldDB" id="A0AAJ0BAK5"/>
<evidence type="ECO:0000313" key="4">
    <source>
        <dbReference type="EMBL" id="KAK1753202.1"/>
    </source>
</evidence>
<feature type="transmembrane region" description="Helical" evidence="2">
    <location>
        <begin position="430"/>
        <end position="451"/>
    </location>
</feature>
<proteinExistence type="predicted"/>
<accession>A0AAJ0BAK5</accession>
<keyword evidence="2" id="KW-1133">Transmembrane helix</keyword>
<evidence type="ECO:0000256" key="2">
    <source>
        <dbReference type="SAM" id="Phobius"/>
    </source>
</evidence>